<feature type="transmembrane region" description="Helical" evidence="8">
    <location>
        <begin position="106"/>
        <end position="126"/>
    </location>
</feature>
<dbReference type="Gene3D" id="1.20.1740.10">
    <property type="entry name" value="Amino acid/polyamine transporter I"/>
    <property type="match status" value="1"/>
</dbReference>
<dbReference type="PANTHER" id="PTHR42770:SF15">
    <property type="entry name" value="GLUTAMATE_GAMMA-AMINOBUTYRATE ANTIPORTER-RELATED"/>
    <property type="match status" value="1"/>
</dbReference>
<evidence type="ECO:0000256" key="2">
    <source>
        <dbReference type="ARBA" id="ARBA00022448"/>
    </source>
</evidence>
<dbReference type="EMBL" id="JADIKE010000018">
    <property type="protein sequence ID" value="MBM7123942.1"/>
    <property type="molecule type" value="Genomic_DNA"/>
</dbReference>
<keyword evidence="6 8" id="KW-0472">Membrane</keyword>
<dbReference type="InterPro" id="IPR050367">
    <property type="entry name" value="APC_superfamily"/>
</dbReference>
<comment type="subcellular location">
    <subcellularLocation>
        <location evidence="1">Cell membrane</location>
        <topology evidence="1">Multi-pass membrane protein</topology>
    </subcellularLocation>
</comment>
<feature type="transmembrane region" description="Helical" evidence="8">
    <location>
        <begin position="78"/>
        <end position="99"/>
    </location>
</feature>
<evidence type="ECO:0000313" key="9">
    <source>
        <dbReference type="EMBL" id="MBM7123942.1"/>
    </source>
</evidence>
<dbReference type="Pfam" id="PF13520">
    <property type="entry name" value="AA_permease_2"/>
    <property type="match status" value="1"/>
</dbReference>
<evidence type="ECO:0000256" key="6">
    <source>
        <dbReference type="ARBA" id="ARBA00023136"/>
    </source>
</evidence>
<evidence type="ECO:0000313" key="10">
    <source>
        <dbReference type="Proteomes" id="UP001430149"/>
    </source>
</evidence>
<feature type="transmembrane region" description="Helical" evidence="8">
    <location>
        <begin position="138"/>
        <end position="154"/>
    </location>
</feature>
<feature type="transmembrane region" description="Helical" evidence="8">
    <location>
        <begin position="166"/>
        <end position="187"/>
    </location>
</feature>
<keyword evidence="3" id="KW-1003">Cell membrane</keyword>
<evidence type="ECO:0000256" key="1">
    <source>
        <dbReference type="ARBA" id="ARBA00004651"/>
    </source>
</evidence>
<evidence type="ECO:0000256" key="4">
    <source>
        <dbReference type="ARBA" id="ARBA00022692"/>
    </source>
</evidence>
<feature type="transmembrane region" description="Helical" evidence="8">
    <location>
        <begin position="240"/>
        <end position="265"/>
    </location>
</feature>
<evidence type="ECO:0000256" key="5">
    <source>
        <dbReference type="ARBA" id="ARBA00022989"/>
    </source>
</evidence>
<feature type="transmembrane region" description="Helical" evidence="8">
    <location>
        <begin position="17"/>
        <end position="36"/>
    </location>
</feature>
<dbReference type="Proteomes" id="UP001430149">
    <property type="component" value="Unassembled WGS sequence"/>
</dbReference>
<keyword evidence="4 8" id="KW-0812">Transmembrane</keyword>
<gene>
    <name evidence="9" type="ORF">ISP19_01000</name>
</gene>
<keyword evidence="10" id="KW-1185">Reference proteome</keyword>
<feature type="transmembrane region" description="Helical" evidence="8">
    <location>
        <begin position="342"/>
        <end position="361"/>
    </location>
</feature>
<feature type="transmembrane region" description="Helical" evidence="8">
    <location>
        <begin position="48"/>
        <end position="66"/>
    </location>
</feature>
<proteinExistence type="predicted"/>
<sequence>MATTSTAEHSTTLRRVLGTWDLVLFNIAAIVALRWLSVAAQVGPSSMVLWLLGLLGFFLPLALAVLDLSSRVPGEGGLYLWSKTAFGGVHGFITGWTYWVSNLTYFPSMLLFSAGIFLHVGGPHWLSHASDGRYNLSYSLLVLWAATLLSILGLQRAKWLQNIGGAATWSAGALILIAGAVALYRFGPATRITTANVMPDFSKLATFSTFATIALAFQGLELGPILGGEIRDPKRQIPRATLISCVVIAAIYIAGTASLLIALPASTIDVIGGIPQALAAIGDRIGLPAFGPLTAALVTLGSIGTVAAWVTGTARLPFVVGVDRYLPAALGRLHPRYGTPHVALMIQGVLTSLMLMAALSGSTIHEAYIILIDMTVIMSLLPLLYIMLAFPVLRRRGAGPGEGAKRSQIGMIGCWITGLTGFAVTLLAIVTSMIPPEGDNHPGLFLLKVVGGSALLIGIGLTLYRFQSSAHSETFQTERRKHPLPDGQGSSTKGSS</sequence>
<reference evidence="9" key="1">
    <citation type="submission" date="2020-10" db="EMBL/GenBank/DDBJ databases">
        <title>Phylogeny of dyella-like bacteria.</title>
        <authorList>
            <person name="Fu J."/>
        </authorList>
    </citation>
    <scope>NUCLEOTIDE SEQUENCE</scope>
    <source>
        <strain evidence="9">DHOC52</strain>
    </source>
</reference>
<evidence type="ECO:0000256" key="3">
    <source>
        <dbReference type="ARBA" id="ARBA00022475"/>
    </source>
</evidence>
<evidence type="ECO:0000256" key="8">
    <source>
        <dbReference type="SAM" id="Phobius"/>
    </source>
</evidence>
<accession>A0ABS2JZN9</accession>
<dbReference type="InterPro" id="IPR002293">
    <property type="entry name" value="AA/rel_permease1"/>
</dbReference>
<dbReference type="RefSeq" id="WP_204678658.1">
    <property type="nucleotide sequence ID" value="NZ_BSNR01000025.1"/>
</dbReference>
<dbReference type="PIRSF" id="PIRSF006060">
    <property type="entry name" value="AA_transporter"/>
    <property type="match status" value="1"/>
</dbReference>
<feature type="transmembrane region" description="Helical" evidence="8">
    <location>
        <begin position="409"/>
        <end position="433"/>
    </location>
</feature>
<keyword evidence="2" id="KW-0813">Transport</keyword>
<evidence type="ECO:0000256" key="7">
    <source>
        <dbReference type="SAM" id="MobiDB-lite"/>
    </source>
</evidence>
<feature type="transmembrane region" description="Helical" evidence="8">
    <location>
        <begin position="285"/>
        <end position="310"/>
    </location>
</feature>
<protein>
    <submittedName>
        <fullName evidence="9">Amino acid permease</fullName>
    </submittedName>
</protein>
<feature type="transmembrane region" description="Helical" evidence="8">
    <location>
        <begin position="367"/>
        <end position="388"/>
    </location>
</feature>
<keyword evidence="5 8" id="KW-1133">Transmembrane helix</keyword>
<organism evidence="9 10">
    <name type="scientific">Dyella flava</name>
    <dbReference type="NCBI Taxonomy" id="1920170"/>
    <lineage>
        <taxon>Bacteria</taxon>
        <taxon>Pseudomonadati</taxon>
        <taxon>Pseudomonadota</taxon>
        <taxon>Gammaproteobacteria</taxon>
        <taxon>Lysobacterales</taxon>
        <taxon>Rhodanobacteraceae</taxon>
        <taxon>Dyella</taxon>
    </lineage>
</organism>
<comment type="caution">
    <text evidence="9">The sequence shown here is derived from an EMBL/GenBank/DDBJ whole genome shotgun (WGS) entry which is preliminary data.</text>
</comment>
<feature type="region of interest" description="Disordered" evidence="7">
    <location>
        <begin position="474"/>
        <end position="496"/>
    </location>
</feature>
<name>A0ABS2JZN9_9GAMM</name>
<dbReference type="PANTHER" id="PTHR42770">
    <property type="entry name" value="AMINO ACID TRANSPORTER-RELATED"/>
    <property type="match status" value="1"/>
</dbReference>
<feature type="transmembrane region" description="Helical" evidence="8">
    <location>
        <begin position="445"/>
        <end position="464"/>
    </location>
</feature>